<organism evidence="1 2">
    <name type="scientific">Aphis craccivora</name>
    <name type="common">Cowpea aphid</name>
    <dbReference type="NCBI Taxonomy" id="307492"/>
    <lineage>
        <taxon>Eukaryota</taxon>
        <taxon>Metazoa</taxon>
        <taxon>Ecdysozoa</taxon>
        <taxon>Arthropoda</taxon>
        <taxon>Hexapoda</taxon>
        <taxon>Insecta</taxon>
        <taxon>Pterygota</taxon>
        <taxon>Neoptera</taxon>
        <taxon>Paraneoptera</taxon>
        <taxon>Hemiptera</taxon>
        <taxon>Sternorrhyncha</taxon>
        <taxon>Aphidomorpha</taxon>
        <taxon>Aphidoidea</taxon>
        <taxon>Aphididae</taxon>
        <taxon>Aphidini</taxon>
        <taxon>Aphis</taxon>
        <taxon>Aphis</taxon>
    </lineage>
</organism>
<comment type="caution">
    <text evidence="1">The sequence shown here is derived from an EMBL/GenBank/DDBJ whole genome shotgun (WGS) entry which is preliminary data.</text>
</comment>
<accession>A0A6G0ZPF3</accession>
<dbReference type="EMBL" id="VUJU01000108">
    <property type="protein sequence ID" value="KAF0772997.1"/>
    <property type="molecule type" value="Genomic_DNA"/>
</dbReference>
<reference evidence="1 2" key="1">
    <citation type="submission" date="2019-08" db="EMBL/GenBank/DDBJ databases">
        <title>Whole genome of Aphis craccivora.</title>
        <authorList>
            <person name="Voronova N.V."/>
            <person name="Shulinski R.S."/>
            <person name="Bandarenka Y.V."/>
            <person name="Zhorov D.G."/>
            <person name="Warner D."/>
        </authorList>
    </citation>
    <scope>NUCLEOTIDE SEQUENCE [LARGE SCALE GENOMIC DNA]</scope>
    <source>
        <strain evidence="1">180601</strain>
        <tissue evidence="1">Whole Body</tissue>
    </source>
</reference>
<proteinExistence type="predicted"/>
<gene>
    <name evidence="1" type="ORF">FWK35_00010227</name>
</gene>
<sequence>MHDAIELFFIKTEYIADIGYMIQMCMIIHTCRKVFSIKITDEYFQSVVSDKQQYCCLRSKNIDTKIIIWVQNTLPLLSTLSPESIDSGRQKTKAP</sequence>
<evidence type="ECO:0000313" key="1">
    <source>
        <dbReference type="EMBL" id="KAF0772997.1"/>
    </source>
</evidence>
<keyword evidence="2" id="KW-1185">Reference proteome</keyword>
<evidence type="ECO:0000313" key="2">
    <source>
        <dbReference type="Proteomes" id="UP000478052"/>
    </source>
</evidence>
<protein>
    <submittedName>
        <fullName evidence="1">THAP-type domain-containing protein</fullName>
    </submittedName>
</protein>
<dbReference type="AlphaFoldDB" id="A0A6G0ZPF3"/>
<dbReference type="Proteomes" id="UP000478052">
    <property type="component" value="Unassembled WGS sequence"/>
</dbReference>
<name>A0A6G0ZPF3_APHCR</name>